<sequence>MQTKPLSVVQHRIKPGVPLPFSILGPDGQLLLAKGQLIHNEAQLEAMLERQAQVDMSEVDAGRIDPRSCDRKTLPSLWGQTMDQLNRMLRASLHHDFQAALEELVQPLLGLVERDVDLALFQVLRQEGMPEGHYGVQHGVHAGIVALLAARRLGGSEAEAHRALRAALTMNLSVLELQGRLAAQVFPLHPRQKLIMREHPARSRELLREYGVQDEDWLRAVHEHHEVLGGGGYPKALTQPSELALLLGCADVYTAKLSTRAGRSPVPADRAARDFFVSRKTLPAASAIVKEFGVFPPGTLVRLANGESGVVVRRAQPAPVVVALVNKQGEPMMTPTRRDAAKPDQAIAAVLDPSQMKVRLPPEKLMLIAALT</sequence>
<evidence type="ECO:0008006" key="3">
    <source>
        <dbReference type="Google" id="ProtNLM"/>
    </source>
</evidence>
<dbReference type="InterPro" id="IPR003607">
    <property type="entry name" value="HD/PDEase_dom"/>
</dbReference>
<dbReference type="AlphaFoldDB" id="A0A931JAV7"/>
<dbReference type="SUPFAM" id="SSF109604">
    <property type="entry name" value="HD-domain/PDEase-like"/>
    <property type="match status" value="1"/>
</dbReference>
<dbReference type="Gene3D" id="1.10.3210.10">
    <property type="entry name" value="Hypothetical protein af1432"/>
    <property type="match status" value="1"/>
</dbReference>
<dbReference type="PANTHER" id="PTHR43155:SF2">
    <property type="entry name" value="CYCLIC DI-GMP PHOSPHODIESTERASE PA4108"/>
    <property type="match status" value="1"/>
</dbReference>
<protein>
    <recommendedName>
        <fullName evidence="3">Phosphohydrolase</fullName>
    </recommendedName>
</protein>
<comment type="caution">
    <text evidence="1">The sequence shown here is derived from an EMBL/GenBank/DDBJ whole genome shotgun (WGS) entry which is preliminary data.</text>
</comment>
<dbReference type="CDD" id="cd00077">
    <property type="entry name" value="HDc"/>
    <property type="match status" value="1"/>
</dbReference>
<accession>A0A931JAV7</accession>
<dbReference type="PANTHER" id="PTHR43155">
    <property type="entry name" value="CYCLIC DI-GMP PHOSPHODIESTERASE PA4108-RELATED"/>
    <property type="match status" value="1"/>
</dbReference>
<evidence type="ECO:0000313" key="1">
    <source>
        <dbReference type="EMBL" id="MBH9579622.1"/>
    </source>
</evidence>
<dbReference type="Proteomes" id="UP000613266">
    <property type="component" value="Unassembled WGS sequence"/>
</dbReference>
<name>A0A931JAV7_9BURK</name>
<dbReference type="RefSeq" id="WP_198113570.1">
    <property type="nucleotide sequence ID" value="NZ_JAEDAK010000027.1"/>
</dbReference>
<keyword evidence="2" id="KW-1185">Reference proteome</keyword>
<gene>
    <name evidence="1" type="ORF">I7X39_22230</name>
</gene>
<evidence type="ECO:0000313" key="2">
    <source>
        <dbReference type="Proteomes" id="UP000613266"/>
    </source>
</evidence>
<proteinExistence type="predicted"/>
<dbReference type="EMBL" id="JAEDAK010000027">
    <property type="protein sequence ID" value="MBH9579622.1"/>
    <property type="molecule type" value="Genomic_DNA"/>
</dbReference>
<reference evidence="1" key="1">
    <citation type="submission" date="2020-12" db="EMBL/GenBank/DDBJ databases">
        <title>The genome sequence of Inhella sp. 1Y17.</title>
        <authorList>
            <person name="Liu Y."/>
        </authorList>
    </citation>
    <scope>NUCLEOTIDE SEQUENCE</scope>
    <source>
        <strain evidence="1">1Y17</strain>
    </source>
</reference>
<organism evidence="1 2">
    <name type="scientific">Inhella proteolytica</name>
    <dbReference type="NCBI Taxonomy" id="2795029"/>
    <lineage>
        <taxon>Bacteria</taxon>
        <taxon>Pseudomonadati</taxon>
        <taxon>Pseudomonadota</taxon>
        <taxon>Betaproteobacteria</taxon>
        <taxon>Burkholderiales</taxon>
        <taxon>Sphaerotilaceae</taxon>
        <taxon>Inhella</taxon>
    </lineage>
</organism>